<comment type="catalytic activity">
    <reaction evidence="1">
        <text>Hydrolysis of terminal non-reducing alpha-L-arabinofuranoside residues in alpha-L-arabinosides.</text>
        <dbReference type="EC" id="3.2.1.55"/>
    </reaction>
</comment>
<dbReference type="InterPro" id="IPR010720">
    <property type="entry name" value="Alpha-L-AF_C"/>
</dbReference>
<evidence type="ECO:0000256" key="5">
    <source>
        <dbReference type="ARBA" id="ARBA00022729"/>
    </source>
</evidence>
<dbReference type="Proteomes" id="UP000309038">
    <property type="component" value="Unassembled WGS sequence"/>
</dbReference>
<keyword evidence="7" id="KW-0325">Glycoprotein</keyword>
<dbReference type="InterPro" id="IPR051563">
    <property type="entry name" value="Glycosyl_Hydrolase_51"/>
</dbReference>
<dbReference type="GO" id="GO:0031222">
    <property type="term" value="P:arabinan catabolic process"/>
    <property type="evidence" value="ECO:0007669"/>
    <property type="project" value="UniProtKB-UniPathway"/>
</dbReference>
<dbReference type="Pfam" id="PF06964">
    <property type="entry name" value="Alpha-L-AF_C"/>
    <property type="match status" value="1"/>
</dbReference>
<evidence type="ECO:0000256" key="7">
    <source>
        <dbReference type="ARBA" id="ARBA00023180"/>
    </source>
</evidence>
<dbReference type="Gene3D" id="3.20.20.80">
    <property type="entry name" value="Glycosidases"/>
    <property type="match status" value="1"/>
</dbReference>
<evidence type="ECO:0000313" key="10">
    <source>
        <dbReference type="Proteomes" id="UP000309038"/>
    </source>
</evidence>
<proteinExistence type="inferred from homology"/>
<dbReference type="PANTHER" id="PTHR31776">
    <property type="entry name" value="ALPHA-L-ARABINOFURANOSIDASE 1"/>
    <property type="match status" value="1"/>
</dbReference>
<evidence type="ECO:0000256" key="6">
    <source>
        <dbReference type="ARBA" id="ARBA00022801"/>
    </source>
</evidence>
<dbReference type="SMART" id="SM00813">
    <property type="entry name" value="Alpha-L-AF_C"/>
    <property type="match status" value="1"/>
</dbReference>
<dbReference type="GO" id="GO:0046556">
    <property type="term" value="F:alpha-L-arabinofuranosidase activity"/>
    <property type="evidence" value="ECO:0007669"/>
    <property type="project" value="UniProtKB-EC"/>
</dbReference>
<evidence type="ECO:0000313" key="9">
    <source>
        <dbReference type="EMBL" id="THH01449.1"/>
    </source>
</evidence>
<dbReference type="EMBL" id="SGPJ01000023">
    <property type="protein sequence ID" value="THH01449.1"/>
    <property type="molecule type" value="Genomic_DNA"/>
</dbReference>
<comment type="similarity">
    <text evidence="3">Belongs to the glycosyl hydrolase 51 family.</text>
</comment>
<dbReference type="AlphaFoldDB" id="A0A4S4KS17"/>
<comment type="caution">
    <text evidence="9">The sequence shown here is derived from an EMBL/GenBank/DDBJ whole genome shotgun (WGS) entry which is preliminary data.</text>
</comment>
<accession>A0A4S4KS17</accession>
<keyword evidence="10" id="KW-1185">Reference proteome</keyword>
<dbReference type="InterPro" id="IPR017853">
    <property type="entry name" value="GH"/>
</dbReference>
<keyword evidence="5" id="KW-0732">Signal</keyword>
<dbReference type="Pfam" id="PF22848">
    <property type="entry name" value="ASD1_dom"/>
    <property type="match status" value="1"/>
</dbReference>
<evidence type="ECO:0000256" key="4">
    <source>
        <dbReference type="ARBA" id="ARBA00012670"/>
    </source>
</evidence>
<name>A0A4S4KS17_9APHY</name>
<evidence type="ECO:0000259" key="8">
    <source>
        <dbReference type="SMART" id="SM00813"/>
    </source>
</evidence>
<gene>
    <name evidence="9" type="ORF">EW026_g1225</name>
</gene>
<evidence type="ECO:0000256" key="3">
    <source>
        <dbReference type="ARBA" id="ARBA00007186"/>
    </source>
</evidence>
<keyword evidence="6" id="KW-0378">Hydrolase</keyword>
<protein>
    <recommendedName>
        <fullName evidence="4">non-reducing end alpha-L-arabinofuranosidase</fullName>
        <ecNumber evidence="4">3.2.1.55</ecNumber>
    </recommendedName>
</protein>
<sequence>MCEDFGASPVLGIYDGYAADDESIPNTNQLDKYIQSAVDELDFVLADSVTNKWARLRAQLGHPDPYNVQYIEIDFTSTTYDYRWERFYDAMKKAYPHLNFVATAHIDGVSLPAVDVHDFSGPTAFYGMFNRYDNWPRNGTKIWELENAVINTNSDDPFGTPDTRLKTPTLQGSIAEAIFLMGMQRNGELVVGSSYAPYLANNYSTQWTPNLINFNITHVALSTSYHVHRMFSYARADKSHPVSTDANYGPLYWAATSVNNSSSFFLHIANIDQATVPLTGTIRDALQGASKTASIQAEATILAASPSQPYNVTNDLETPEAVAPTTRSITIHPDENDLTFNLTVPGWSYGVYRFTV</sequence>
<reference evidence="9 10" key="1">
    <citation type="submission" date="2019-02" db="EMBL/GenBank/DDBJ databases">
        <title>Genome sequencing of the rare red list fungi Phlebia centrifuga.</title>
        <authorList>
            <person name="Buettner E."/>
            <person name="Kellner H."/>
        </authorList>
    </citation>
    <scope>NUCLEOTIDE SEQUENCE [LARGE SCALE GENOMIC DNA]</scope>
    <source>
        <strain evidence="9 10">DSM 108282</strain>
    </source>
</reference>
<evidence type="ECO:0000256" key="2">
    <source>
        <dbReference type="ARBA" id="ARBA00004834"/>
    </source>
</evidence>
<feature type="domain" description="Alpha-L-arabinofuranosidase C-terminal" evidence="8">
    <location>
        <begin position="156"/>
        <end position="348"/>
    </location>
</feature>
<organism evidence="9 10">
    <name type="scientific">Hermanssonia centrifuga</name>
    <dbReference type="NCBI Taxonomy" id="98765"/>
    <lineage>
        <taxon>Eukaryota</taxon>
        <taxon>Fungi</taxon>
        <taxon>Dikarya</taxon>
        <taxon>Basidiomycota</taxon>
        <taxon>Agaricomycotina</taxon>
        <taxon>Agaricomycetes</taxon>
        <taxon>Polyporales</taxon>
        <taxon>Meruliaceae</taxon>
        <taxon>Hermanssonia</taxon>
    </lineage>
</organism>
<comment type="pathway">
    <text evidence="2">Glycan metabolism; L-arabinan degradation.</text>
</comment>
<dbReference type="EC" id="3.2.1.55" evidence="4"/>
<dbReference type="SUPFAM" id="SSF51445">
    <property type="entry name" value="(Trans)glycosidases"/>
    <property type="match status" value="1"/>
</dbReference>
<dbReference type="PANTHER" id="PTHR31776:SF0">
    <property type="entry name" value="ALPHA-L-ARABINOFURANOSIDASE 1"/>
    <property type="match status" value="1"/>
</dbReference>
<evidence type="ECO:0000256" key="1">
    <source>
        <dbReference type="ARBA" id="ARBA00001462"/>
    </source>
</evidence>
<dbReference type="UniPathway" id="UPA00667"/>
<dbReference type="GO" id="GO:0046373">
    <property type="term" value="P:L-arabinose metabolic process"/>
    <property type="evidence" value="ECO:0007669"/>
    <property type="project" value="InterPro"/>
</dbReference>
<dbReference type="InterPro" id="IPR055235">
    <property type="entry name" value="ASD1_cat"/>
</dbReference>